<proteinExistence type="predicted"/>
<evidence type="ECO:0000313" key="2">
    <source>
        <dbReference type="EMBL" id="XCH45477.1"/>
    </source>
</evidence>
<dbReference type="Pfam" id="PF20557">
    <property type="entry name" value="DnaT_2"/>
    <property type="match status" value="1"/>
</dbReference>
<feature type="domain" description="Putative DnaT-like" evidence="1">
    <location>
        <begin position="2"/>
        <end position="164"/>
    </location>
</feature>
<sequence>MMAFVVEDGTAKADATSYVTITEADGYFADRGMTGWTGADAVKQSALIKATDYIEGRFGQRFIGSKKTTTQALAWPRTGAAGFADTDIPVKLRRACCEYALRALTAELAPDLKVDASGLTVVATKKKVGPIETEFAVPQTGLGATPMLFRPYPAADMLLRGLVYSASQVIR</sequence>
<accession>A0AAU8GVG9</accession>
<protein>
    <submittedName>
        <fullName evidence="2">Head-tail adaptor Ad1</fullName>
    </submittedName>
</protein>
<reference evidence="2" key="1">
    <citation type="submission" date="2024-06" db="EMBL/GenBank/DDBJ databases">
        <authorList>
            <person name="Rimon A."/>
            <person name="Yerushalmy O."/>
            <person name="Braunstein R."/>
            <person name="Alkalay-Oren S."/>
            <person name="Coppenhagn-Glazer S."/>
            <person name="Hazan R."/>
        </authorList>
    </citation>
    <scope>NUCLEOTIDE SEQUENCE</scope>
</reference>
<dbReference type="EMBL" id="PP931178">
    <property type="protein sequence ID" value="XCH45477.1"/>
    <property type="molecule type" value="Genomic_DNA"/>
</dbReference>
<name>A0AAU8GVG9_9VIRU</name>
<organism evidence="2">
    <name type="scientific">Pseudomonas phage PAB2</name>
    <dbReference type="NCBI Taxonomy" id="3230129"/>
    <lineage>
        <taxon>Viruses</taxon>
    </lineage>
</organism>
<evidence type="ECO:0000259" key="1">
    <source>
        <dbReference type="Pfam" id="PF20557"/>
    </source>
</evidence>
<dbReference type="InterPro" id="IPR046787">
    <property type="entry name" value="DnaT_2"/>
</dbReference>